<evidence type="ECO:0000256" key="2">
    <source>
        <dbReference type="ARBA" id="ARBA00022692"/>
    </source>
</evidence>
<dbReference type="GO" id="GO:0005975">
    <property type="term" value="P:carbohydrate metabolic process"/>
    <property type="evidence" value="ECO:0007669"/>
    <property type="project" value="UniProtKB-ARBA"/>
</dbReference>
<organism evidence="7 8">
    <name type="scientific">Euzebya pacifica</name>
    <dbReference type="NCBI Taxonomy" id="1608957"/>
    <lineage>
        <taxon>Bacteria</taxon>
        <taxon>Bacillati</taxon>
        <taxon>Actinomycetota</taxon>
        <taxon>Nitriliruptoria</taxon>
        <taxon>Euzebyales</taxon>
    </lineage>
</organism>
<dbReference type="EMBL" id="CP031165">
    <property type="protein sequence ID" value="AXV05077.1"/>
    <property type="molecule type" value="Genomic_DNA"/>
</dbReference>
<evidence type="ECO:0000313" key="8">
    <source>
        <dbReference type="Proteomes" id="UP000264006"/>
    </source>
</evidence>
<dbReference type="Gene3D" id="2.60.40.10">
    <property type="entry name" value="Immunoglobulins"/>
    <property type="match status" value="1"/>
</dbReference>
<protein>
    <recommendedName>
        <fullName evidence="5">Signal peptidase I</fullName>
        <ecNumber evidence="5">3.4.21.89</ecNumber>
    </recommendedName>
</protein>
<gene>
    <name evidence="7" type="ORF">DVS28_a0370</name>
</gene>
<dbReference type="GO" id="GO:0006465">
    <property type="term" value="P:signal peptide processing"/>
    <property type="evidence" value="ECO:0007669"/>
    <property type="project" value="UniProtKB-UniRule"/>
</dbReference>
<keyword evidence="3 6" id="KW-1133">Transmembrane helix</keyword>
<evidence type="ECO:0000256" key="6">
    <source>
        <dbReference type="SAM" id="Phobius"/>
    </source>
</evidence>
<dbReference type="GO" id="GO:0016020">
    <property type="term" value="C:membrane"/>
    <property type="evidence" value="ECO:0007669"/>
    <property type="project" value="UniProtKB-SubCell"/>
</dbReference>
<reference evidence="7 8" key="1">
    <citation type="submission" date="2018-09" db="EMBL/GenBank/DDBJ databases">
        <title>Complete genome sequence of Euzebya sp. DY32-46 isolated from seawater of Pacific Ocean.</title>
        <authorList>
            <person name="Xu L."/>
            <person name="Wu Y.-H."/>
            <person name="Xu X.-W."/>
        </authorList>
    </citation>
    <scope>NUCLEOTIDE SEQUENCE [LARGE SCALE GENOMIC DNA]</scope>
    <source>
        <strain evidence="7 8">DY32-46</strain>
    </source>
</reference>
<dbReference type="AlphaFoldDB" id="A0A346XS80"/>
<evidence type="ECO:0000313" key="7">
    <source>
        <dbReference type="EMBL" id="AXV05077.1"/>
    </source>
</evidence>
<dbReference type="InterPro" id="IPR019533">
    <property type="entry name" value="Peptidase_S26"/>
</dbReference>
<dbReference type="EC" id="3.4.21.89" evidence="5"/>
<evidence type="ECO:0000256" key="4">
    <source>
        <dbReference type="ARBA" id="ARBA00023136"/>
    </source>
</evidence>
<dbReference type="RefSeq" id="WP_114589934.1">
    <property type="nucleotide sequence ID" value="NZ_CP031165.1"/>
</dbReference>
<evidence type="ECO:0000256" key="3">
    <source>
        <dbReference type="ARBA" id="ARBA00022989"/>
    </source>
</evidence>
<keyword evidence="2 6" id="KW-0812">Transmembrane</keyword>
<dbReference type="InterPro" id="IPR036286">
    <property type="entry name" value="LexA/Signal_pep-like_sf"/>
</dbReference>
<accession>A0A346XS80</accession>
<dbReference type="InterPro" id="IPR036116">
    <property type="entry name" value="FN3_sf"/>
</dbReference>
<dbReference type="NCBIfam" id="TIGR02228">
    <property type="entry name" value="sigpep_I_arch"/>
    <property type="match status" value="1"/>
</dbReference>
<dbReference type="SUPFAM" id="SSF49265">
    <property type="entry name" value="Fibronectin type III"/>
    <property type="match status" value="1"/>
</dbReference>
<sequence length="615" mass="65467">MSTRSSATPEPERDGTTWSAARTWRRVLVLASAATYLWVLFLLAMWVLGPMVGFRWQPVMIDAGSMLPVIQPGDVVLVDTDVDVATLDRGTIITFDDPAWPDMLVTHRIVERLDDGSFRTRGDGSGVADSTAIQPDAVMGAGRLLVPYIGLPMLWLRDAPATAAVWALLTITAWVVVARIRDLVDPNAPTEHARTTRRPTGRLSRVLGGPAAVAGPVRRWGPTTLAAVTAGLVVTELGVLSVLWPLLILLIDPRGPQLRLGRWRRSWTEGRLTRRLKPAPFSGTLTSIAMVVVTLASTATFVAATANPSNSFAAAVLAPPTNLTATQSCSGTTPTVTLDWTATTSPQAQGYALQRTSSPQRRIDPASTQTFADTTVSNNTTYTWGLSAYKGTWRSAPATVNLTTSCSAPAPTFVTNTSFQPLGSSATHTVPGSVQAGDLLVVFTGTGSGTVNAPAGWNLLRADDEPVEGAYTRVFWRIATAGDPGTGYTFTSGGSTYAGASVMLAFRGVDQVQPFDSHTGVTYIKQDILTAPSITTSVANTRLLTLHFHEEGTDRGNTITPDPAMTEIYEDWSLSRTIEVAQQSIAGTGATGTRTATASINDDGIMVMLAIRPTQ</sequence>
<dbReference type="InterPro" id="IPR013783">
    <property type="entry name" value="Ig-like_fold"/>
</dbReference>
<comment type="subcellular location">
    <subcellularLocation>
        <location evidence="1">Membrane</location>
    </subcellularLocation>
</comment>
<dbReference type="SUPFAM" id="SSF51306">
    <property type="entry name" value="LexA/Signal peptidase"/>
    <property type="match status" value="1"/>
</dbReference>
<dbReference type="KEGG" id="euz:DVS28_a0370"/>
<dbReference type="GO" id="GO:0009003">
    <property type="term" value="F:signal peptidase activity"/>
    <property type="evidence" value="ECO:0007669"/>
    <property type="project" value="UniProtKB-EC"/>
</dbReference>
<dbReference type="Proteomes" id="UP000264006">
    <property type="component" value="Chromosome"/>
</dbReference>
<dbReference type="OrthoDB" id="5241786at2"/>
<feature type="transmembrane region" description="Helical" evidence="6">
    <location>
        <begin position="161"/>
        <end position="180"/>
    </location>
</feature>
<proteinExistence type="predicted"/>
<evidence type="ECO:0000256" key="5">
    <source>
        <dbReference type="NCBIfam" id="TIGR02228"/>
    </source>
</evidence>
<evidence type="ECO:0000256" key="1">
    <source>
        <dbReference type="ARBA" id="ARBA00004370"/>
    </source>
</evidence>
<dbReference type="InterPro" id="IPR001733">
    <property type="entry name" value="Peptidase_S26B"/>
</dbReference>
<name>A0A346XS80_9ACTN</name>
<dbReference type="CDD" id="cd06530">
    <property type="entry name" value="S26_SPase_I"/>
    <property type="match status" value="1"/>
</dbReference>
<keyword evidence="8" id="KW-1185">Reference proteome</keyword>
<feature type="transmembrane region" description="Helical" evidence="6">
    <location>
        <begin position="27"/>
        <end position="48"/>
    </location>
</feature>
<dbReference type="GO" id="GO:0004252">
    <property type="term" value="F:serine-type endopeptidase activity"/>
    <property type="evidence" value="ECO:0007669"/>
    <property type="project" value="UniProtKB-UniRule"/>
</dbReference>
<keyword evidence="4 6" id="KW-0472">Membrane</keyword>
<feature type="transmembrane region" description="Helical" evidence="6">
    <location>
        <begin position="281"/>
        <end position="304"/>
    </location>
</feature>